<name>A0ACC2V5M5_9TREE</name>
<reference evidence="1" key="1">
    <citation type="submission" date="2023-04" db="EMBL/GenBank/DDBJ databases">
        <title>Draft Genome sequencing of Naganishia species isolated from polar environments using Oxford Nanopore Technology.</title>
        <authorList>
            <person name="Leo P."/>
            <person name="Venkateswaran K."/>
        </authorList>
    </citation>
    <scope>NUCLEOTIDE SEQUENCE</scope>
    <source>
        <strain evidence="1">MNA-CCFEE 5262</strain>
    </source>
</reference>
<gene>
    <name evidence="1" type="ORF">QFC20_007012</name>
</gene>
<dbReference type="EMBL" id="JASBWS010000145">
    <property type="protein sequence ID" value="KAJ9093956.1"/>
    <property type="molecule type" value="Genomic_DNA"/>
</dbReference>
<evidence type="ECO:0000313" key="2">
    <source>
        <dbReference type="Proteomes" id="UP001230649"/>
    </source>
</evidence>
<protein>
    <submittedName>
        <fullName evidence="1">Uncharacterized protein</fullName>
    </submittedName>
</protein>
<comment type="caution">
    <text evidence="1">The sequence shown here is derived from an EMBL/GenBank/DDBJ whole genome shotgun (WGS) entry which is preliminary data.</text>
</comment>
<dbReference type="Proteomes" id="UP001230649">
    <property type="component" value="Unassembled WGS sequence"/>
</dbReference>
<keyword evidence="2" id="KW-1185">Reference proteome</keyword>
<organism evidence="1 2">
    <name type="scientific">Naganishia adeliensis</name>
    <dbReference type="NCBI Taxonomy" id="92952"/>
    <lineage>
        <taxon>Eukaryota</taxon>
        <taxon>Fungi</taxon>
        <taxon>Dikarya</taxon>
        <taxon>Basidiomycota</taxon>
        <taxon>Agaricomycotina</taxon>
        <taxon>Tremellomycetes</taxon>
        <taxon>Filobasidiales</taxon>
        <taxon>Filobasidiaceae</taxon>
        <taxon>Naganishia</taxon>
    </lineage>
</organism>
<accession>A0ACC2V5M5</accession>
<sequence length="325" mass="36426">MSIDQSWTCDGILNQTVTRNTFALIILNQPVTRPDILRRLWQSAKIKICADGGGNRLHDTLRTFRESLDGIEEAKDEVSDLRETFLPDVIKGDLDSLRPDVAEYYASKGVQIIKDPDEYSTDLQKCIQHVEEMEQAQGGTLVPIVIYGGLSGRLDQTTAVLSLLHKLRRRTKTLTKPASTEPNASSVTATADTIHDRKKPGSVKLPTGEEMYISYDDTDDTESGRRHARGVGKRDIRVVNDDCIAWVLDSGTHVIEVDHERYGQTCGVLPLGVQESRVSTSGLKWDFDWLTSFDTQISTSNHLLPENPRVTVTTSRPVFWTMEIR</sequence>
<evidence type="ECO:0000313" key="1">
    <source>
        <dbReference type="EMBL" id="KAJ9093956.1"/>
    </source>
</evidence>
<proteinExistence type="predicted"/>